<organism evidence="1 2">
    <name type="scientific">Brachionus plicatilis</name>
    <name type="common">Marine rotifer</name>
    <name type="synonym">Brachionus muelleri</name>
    <dbReference type="NCBI Taxonomy" id="10195"/>
    <lineage>
        <taxon>Eukaryota</taxon>
        <taxon>Metazoa</taxon>
        <taxon>Spiralia</taxon>
        <taxon>Gnathifera</taxon>
        <taxon>Rotifera</taxon>
        <taxon>Eurotatoria</taxon>
        <taxon>Monogononta</taxon>
        <taxon>Pseudotrocha</taxon>
        <taxon>Ploima</taxon>
        <taxon>Brachionidae</taxon>
        <taxon>Brachionus</taxon>
    </lineage>
</organism>
<proteinExistence type="predicted"/>
<evidence type="ECO:0000313" key="2">
    <source>
        <dbReference type="Proteomes" id="UP000276133"/>
    </source>
</evidence>
<name>A0A3M7SH42_BRAPC</name>
<sequence length="63" mass="7326">MGSWRFKRIINIKSSSTRRSDNIPMTDKTSVMTLETENLNIKMLSSRTVAGQCQINKCRWTFL</sequence>
<dbReference type="EMBL" id="REGN01001376">
    <property type="protein sequence ID" value="RNA35081.1"/>
    <property type="molecule type" value="Genomic_DNA"/>
</dbReference>
<accession>A0A3M7SH42</accession>
<gene>
    <name evidence="1" type="ORF">BpHYR1_051936</name>
</gene>
<keyword evidence="2" id="KW-1185">Reference proteome</keyword>
<evidence type="ECO:0000313" key="1">
    <source>
        <dbReference type="EMBL" id="RNA35081.1"/>
    </source>
</evidence>
<dbReference type="AlphaFoldDB" id="A0A3M7SH42"/>
<protein>
    <submittedName>
        <fullName evidence="1">Uncharacterized protein</fullName>
    </submittedName>
</protein>
<comment type="caution">
    <text evidence="1">The sequence shown here is derived from an EMBL/GenBank/DDBJ whole genome shotgun (WGS) entry which is preliminary data.</text>
</comment>
<dbReference type="Proteomes" id="UP000276133">
    <property type="component" value="Unassembled WGS sequence"/>
</dbReference>
<reference evidence="1 2" key="1">
    <citation type="journal article" date="2018" name="Sci. Rep.">
        <title>Genomic signatures of local adaptation to the degree of environmental predictability in rotifers.</title>
        <authorList>
            <person name="Franch-Gras L."/>
            <person name="Hahn C."/>
            <person name="Garcia-Roger E.M."/>
            <person name="Carmona M.J."/>
            <person name="Serra M."/>
            <person name="Gomez A."/>
        </authorList>
    </citation>
    <scope>NUCLEOTIDE SEQUENCE [LARGE SCALE GENOMIC DNA]</scope>
    <source>
        <strain evidence="1">HYR1</strain>
    </source>
</reference>